<dbReference type="Proteomes" id="UP001209922">
    <property type="component" value="Unassembled WGS sequence"/>
</dbReference>
<dbReference type="PIRSF" id="PIRSF000349">
    <property type="entry name" value="SODismutase"/>
    <property type="match status" value="1"/>
</dbReference>
<dbReference type="Gene3D" id="1.10.287.990">
    <property type="entry name" value="Fe,Mn superoxide dismutase (SOD) domain"/>
    <property type="match status" value="1"/>
</dbReference>
<comment type="catalytic activity">
    <reaction evidence="4 5">
        <text>2 superoxide + 2 H(+) = H2O2 + O2</text>
        <dbReference type="Rhea" id="RHEA:20696"/>
        <dbReference type="ChEBI" id="CHEBI:15378"/>
        <dbReference type="ChEBI" id="CHEBI:15379"/>
        <dbReference type="ChEBI" id="CHEBI:16240"/>
        <dbReference type="ChEBI" id="CHEBI:18421"/>
        <dbReference type="EC" id="1.15.1.1"/>
    </reaction>
</comment>
<keyword evidence="2 5" id="KW-0479">Metal-binding</keyword>
<comment type="caution">
    <text evidence="8">The sequence shown here is derived from an EMBL/GenBank/DDBJ whole genome shotgun (WGS) entry which is preliminary data.</text>
</comment>
<dbReference type="InterPro" id="IPR036314">
    <property type="entry name" value="SOD_C_sf"/>
</dbReference>
<dbReference type="PANTHER" id="PTHR42769:SF3">
    <property type="entry name" value="SUPEROXIDE DISMUTASE [FE] 2, CHLOROPLASTIC"/>
    <property type="match status" value="1"/>
</dbReference>
<keyword evidence="9" id="KW-1185">Reference proteome</keyword>
<comment type="function">
    <text evidence="5">Destroys radicals which are normally produced within the cells and which are toxic to biological systems.</text>
</comment>
<evidence type="ECO:0000313" key="9">
    <source>
        <dbReference type="Proteomes" id="UP001209922"/>
    </source>
</evidence>
<dbReference type="InterPro" id="IPR019832">
    <property type="entry name" value="Mn/Fe_SOD_C"/>
</dbReference>
<dbReference type="InterPro" id="IPR001189">
    <property type="entry name" value="Mn/Fe_SOD"/>
</dbReference>
<organism evidence="8 9">
    <name type="scientific">Xanthomonas chitinilytica</name>
    <dbReference type="NCBI Taxonomy" id="2989819"/>
    <lineage>
        <taxon>Bacteria</taxon>
        <taxon>Pseudomonadati</taxon>
        <taxon>Pseudomonadota</taxon>
        <taxon>Gammaproteobacteria</taxon>
        <taxon>Lysobacterales</taxon>
        <taxon>Lysobacteraceae</taxon>
        <taxon>Xanthomonas</taxon>
    </lineage>
</organism>
<dbReference type="PRINTS" id="PR01703">
    <property type="entry name" value="MNSODISMTASE"/>
</dbReference>
<name>A0ABT3JRK8_9XANT</name>
<proteinExistence type="inferred from homology"/>
<reference evidence="8 9" key="1">
    <citation type="submission" date="2022-10" db="EMBL/GenBank/DDBJ databases">
        <title>Xanthomonas sp. H13-6.</title>
        <authorList>
            <person name="Liu X."/>
            <person name="Deng Z."/>
            <person name="Jiang Y."/>
            <person name="Yu T."/>
            <person name="Ai J."/>
        </authorList>
    </citation>
    <scope>NUCLEOTIDE SEQUENCE [LARGE SCALE GENOMIC DNA]</scope>
    <source>
        <strain evidence="8 9">H13-6</strain>
    </source>
</reference>
<feature type="domain" description="Manganese/iron superoxide dismutase C-terminal" evidence="7">
    <location>
        <begin position="89"/>
        <end position="190"/>
    </location>
</feature>
<dbReference type="EMBL" id="JAPCHY010000001">
    <property type="protein sequence ID" value="MCW4471123.1"/>
    <property type="molecule type" value="Genomic_DNA"/>
</dbReference>
<evidence type="ECO:0000256" key="2">
    <source>
        <dbReference type="ARBA" id="ARBA00022723"/>
    </source>
</evidence>
<dbReference type="Pfam" id="PF00081">
    <property type="entry name" value="Sod_Fe_N"/>
    <property type="match status" value="1"/>
</dbReference>
<evidence type="ECO:0000259" key="7">
    <source>
        <dbReference type="Pfam" id="PF02777"/>
    </source>
</evidence>
<dbReference type="SUPFAM" id="SSF46609">
    <property type="entry name" value="Fe,Mn superoxide dismutase (SOD), N-terminal domain"/>
    <property type="match status" value="1"/>
</dbReference>
<keyword evidence="3 5" id="KW-0560">Oxidoreductase</keyword>
<sequence length="192" mass="21365">MPVEFPDLPYPSNALQPHLSAEALELRHGTHHRACVDAVNAGIAGTEFAEMGLEEIVRHSQGSLFEAAAQAWNHGFQWQCLHPRGGGEPDGPLAERIARHFGDTQRLREEFNRVALSIFGSGWTWLVQHPDGALTVIGTRNAATPLTGDSIPLLACCVWEHAYYLDYRNDRASYLDAFWKLANWDFAASRLS</sequence>
<feature type="domain" description="Manganese/iron superoxide dismutase N-terminal" evidence="6">
    <location>
        <begin position="4"/>
        <end position="81"/>
    </location>
</feature>
<dbReference type="InterPro" id="IPR019831">
    <property type="entry name" value="Mn/Fe_SOD_N"/>
</dbReference>
<comment type="similarity">
    <text evidence="1 5">Belongs to the iron/manganese superoxide dismutase family.</text>
</comment>
<dbReference type="EC" id="1.15.1.1" evidence="5"/>
<protein>
    <recommendedName>
        <fullName evidence="5">Superoxide dismutase</fullName>
        <ecNumber evidence="5">1.15.1.1</ecNumber>
    </recommendedName>
</protein>
<gene>
    <name evidence="8" type="ORF">OK345_01195</name>
</gene>
<evidence type="ECO:0000313" key="8">
    <source>
        <dbReference type="EMBL" id="MCW4471123.1"/>
    </source>
</evidence>
<evidence type="ECO:0000256" key="1">
    <source>
        <dbReference type="ARBA" id="ARBA00008714"/>
    </source>
</evidence>
<dbReference type="InterPro" id="IPR036324">
    <property type="entry name" value="Mn/Fe_SOD_N_sf"/>
</dbReference>
<evidence type="ECO:0000256" key="4">
    <source>
        <dbReference type="ARBA" id="ARBA00049204"/>
    </source>
</evidence>
<accession>A0ABT3JRK8</accession>
<dbReference type="PANTHER" id="PTHR42769">
    <property type="entry name" value="SUPEROXIDE DISMUTASE"/>
    <property type="match status" value="1"/>
</dbReference>
<evidence type="ECO:0000259" key="6">
    <source>
        <dbReference type="Pfam" id="PF00081"/>
    </source>
</evidence>
<evidence type="ECO:0000256" key="3">
    <source>
        <dbReference type="ARBA" id="ARBA00023002"/>
    </source>
</evidence>
<evidence type="ECO:0000256" key="5">
    <source>
        <dbReference type="RuleBase" id="RU000414"/>
    </source>
</evidence>
<dbReference type="SUPFAM" id="SSF54719">
    <property type="entry name" value="Fe,Mn superoxide dismutase (SOD), C-terminal domain"/>
    <property type="match status" value="1"/>
</dbReference>
<dbReference type="RefSeq" id="WP_265126068.1">
    <property type="nucleotide sequence ID" value="NZ_JAPCHY010000001.1"/>
</dbReference>
<dbReference type="Pfam" id="PF02777">
    <property type="entry name" value="Sod_Fe_C"/>
    <property type="match status" value="1"/>
</dbReference>
<dbReference type="Gene3D" id="3.55.40.20">
    <property type="entry name" value="Iron/manganese superoxide dismutase, C-terminal domain"/>
    <property type="match status" value="1"/>
</dbReference>